<name>A0ABU1MFM5_9HYPH</name>
<gene>
    <name evidence="1" type="ORF">J2782_004471</name>
</gene>
<dbReference type="EMBL" id="JAVDQT010000014">
    <property type="protein sequence ID" value="MDR6434718.1"/>
    <property type="molecule type" value="Genomic_DNA"/>
</dbReference>
<evidence type="ECO:0000313" key="1">
    <source>
        <dbReference type="EMBL" id="MDR6434718.1"/>
    </source>
</evidence>
<dbReference type="RefSeq" id="WP_310016185.1">
    <property type="nucleotide sequence ID" value="NZ_JAVDQT010000014.1"/>
</dbReference>
<organism evidence="1 2">
    <name type="scientific">Brucella pseudogrignonensis</name>
    <dbReference type="NCBI Taxonomy" id="419475"/>
    <lineage>
        <taxon>Bacteria</taxon>
        <taxon>Pseudomonadati</taxon>
        <taxon>Pseudomonadota</taxon>
        <taxon>Alphaproteobacteria</taxon>
        <taxon>Hyphomicrobiales</taxon>
        <taxon>Brucellaceae</taxon>
        <taxon>Brucella/Ochrobactrum group</taxon>
        <taxon>Brucella</taxon>
    </lineage>
</organism>
<comment type="caution">
    <text evidence="1">The sequence shown here is derived from an EMBL/GenBank/DDBJ whole genome shotgun (WGS) entry which is preliminary data.</text>
</comment>
<protein>
    <submittedName>
        <fullName evidence="1">Uncharacterized protein</fullName>
    </submittedName>
</protein>
<accession>A0ABU1MFM5</accession>
<keyword evidence="2" id="KW-1185">Reference proteome</keyword>
<proteinExistence type="predicted"/>
<evidence type="ECO:0000313" key="2">
    <source>
        <dbReference type="Proteomes" id="UP001184614"/>
    </source>
</evidence>
<dbReference type="Proteomes" id="UP001184614">
    <property type="component" value="Unassembled WGS sequence"/>
</dbReference>
<reference evidence="1 2" key="1">
    <citation type="submission" date="2023-07" db="EMBL/GenBank/DDBJ databases">
        <title>Sorghum-associated microbial communities from plants grown in Nebraska, USA.</title>
        <authorList>
            <person name="Schachtman D."/>
        </authorList>
    </citation>
    <scope>NUCLEOTIDE SEQUENCE [LARGE SCALE GENOMIC DNA]</scope>
    <source>
        <strain evidence="1 2">DS1730</strain>
    </source>
</reference>
<sequence length="80" mass="9200">MSSTYLDAADIGLISKILRNAWLPDDTQNLRTAAALYLARRLQEGTYDEDRLRIALDQFIKKHKAMDNAVDRWRDEGGTF</sequence>